<dbReference type="AlphaFoldDB" id="A0A9X9X7K5"/>
<dbReference type="RefSeq" id="WP_211845049.1">
    <property type="nucleotide sequence ID" value="NZ_JAAEDL010000003.1"/>
</dbReference>
<dbReference type="InterPro" id="IPR036568">
    <property type="entry name" value="GGCT-like_sf"/>
</dbReference>
<evidence type="ECO:0000313" key="4">
    <source>
        <dbReference type="EMBL" id="MBR0679691.1"/>
    </source>
</evidence>
<evidence type="ECO:0000313" key="5">
    <source>
        <dbReference type="Proteomes" id="UP001138709"/>
    </source>
</evidence>
<comment type="caution">
    <text evidence="4">The sequence shown here is derived from an EMBL/GenBank/DDBJ whole genome shotgun (WGS) entry which is preliminary data.</text>
</comment>
<protein>
    <recommendedName>
        <fullName evidence="2">Putative gamma-glutamylcyclotransferase</fullName>
    </recommendedName>
</protein>
<dbReference type="InterPro" id="IPR045038">
    <property type="entry name" value="AIG2-like"/>
</dbReference>
<sequence>MILFFYGTLLEPAVLARISGEPSLPRRLRPARLDGWRRVFLRGTPYPTLVEDAASVVEGAVLRAGPAALARLAAYEGSAYALAPLTVTTARGTLRARAWIAPAWRADAARPWP</sequence>
<dbReference type="SUPFAM" id="SSF110857">
    <property type="entry name" value="Gamma-glutamyl cyclotransferase-like"/>
    <property type="match status" value="1"/>
</dbReference>
<dbReference type="PANTHER" id="PTHR31544:SF4">
    <property type="entry name" value="GAMMA-GLUTAMYLCYCLOTRANSFERASE-RELATED"/>
    <property type="match status" value="1"/>
</dbReference>
<dbReference type="Gene3D" id="3.10.490.10">
    <property type="entry name" value="Gamma-glutamyl cyclotransferase-like"/>
    <property type="match status" value="1"/>
</dbReference>
<dbReference type="PANTHER" id="PTHR31544">
    <property type="entry name" value="AIG2-LIKE PROTEIN D"/>
    <property type="match status" value="1"/>
</dbReference>
<feature type="domain" description="Gamma-glutamylcyclotransferase AIG2-like" evidence="3">
    <location>
        <begin position="3"/>
        <end position="103"/>
    </location>
</feature>
<evidence type="ECO:0000259" key="3">
    <source>
        <dbReference type="Pfam" id="PF06094"/>
    </source>
</evidence>
<dbReference type="InterPro" id="IPR009288">
    <property type="entry name" value="AIG2-like_dom"/>
</dbReference>
<proteinExistence type="predicted"/>
<dbReference type="GO" id="GO:0016740">
    <property type="term" value="F:transferase activity"/>
    <property type="evidence" value="ECO:0007669"/>
    <property type="project" value="UniProtKB-KW"/>
</dbReference>
<keyword evidence="1" id="KW-0808">Transferase</keyword>
<gene>
    <name evidence="4" type="ORF">GXW74_04285</name>
</gene>
<reference evidence="4" key="2">
    <citation type="journal article" date="2021" name="Syst. Appl. Microbiol.">
        <title>Roseomonas hellenica sp. nov., isolated from roots of wild-growing Alkanna tinctoria.</title>
        <authorList>
            <person name="Rat A."/>
            <person name="Naranjo H.D."/>
            <person name="Lebbe L."/>
            <person name="Cnockaert M."/>
            <person name="Krigas N."/>
            <person name="Grigoriadou K."/>
            <person name="Maloupa E."/>
            <person name="Willems A."/>
        </authorList>
    </citation>
    <scope>NUCLEOTIDE SEQUENCE</scope>
    <source>
        <strain evidence="4">LMG 31228</strain>
    </source>
</reference>
<evidence type="ECO:0000256" key="2">
    <source>
        <dbReference type="ARBA" id="ARBA00030602"/>
    </source>
</evidence>
<reference evidence="4" key="1">
    <citation type="submission" date="2020-01" db="EMBL/GenBank/DDBJ databases">
        <authorList>
            <person name="Rat A."/>
        </authorList>
    </citation>
    <scope>NUCLEOTIDE SEQUENCE</scope>
    <source>
        <strain evidence="4">LMG 31228</strain>
    </source>
</reference>
<name>A0A9X9X7K5_9PROT</name>
<evidence type="ECO:0000256" key="1">
    <source>
        <dbReference type="ARBA" id="ARBA00022679"/>
    </source>
</evidence>
<keyword evidence="5" id="KW-1185">Reference proteome</keyword>
<organism evidence="4 5">
    <name type="scientific">Neoroseomonas eburnea</name>
    <dbReference type="NCBI Taxonomy" id="1346889"/>
    <lineage>
        <taxon>Bacteria</taxon>
        <taxon>Pseudomonadati</taxon>
        <taxon>Pseudomonadota</taxon>
        <taxon>Alphaproteobacteria</taxon>
        <taxon>Acetobacterales</taxon>
        <taxon>Acetobacteraceae</taxon>
        <taxon>Neoroseomonas</taxon>
    </lineage>
</organism>
<dbReference type="Pfam" id="PF06094">
    <property type="entry name" value="GGACT"/>
    <property type="match status" value="1"/>
</dbReference>
<dbReference type="InterPro" id="IPR013024">
    <property type="entry name" value="GGCT-like"/>
</dbReference>
<accession>A0A9X9X7K5</accession>
<dbReference type="Proteomes" id="UP001138709">
    <property type="component" value="Unassembled WGS sequence"/>
</dbReference>
<dbReference type="CDD" id="cd06661">
    <property type="entry name" value="GGCT_like"/>
    <property type="match status" value="1"/>
</dbReference>
<dbReference type="EMBL" id="JAAEDL010000003">
    <property type="protein sequence ID" value="MBR0679691.1"/>
    <property type="molecule type" value="Genomic_DNA"/>
</dbReference>